<protein>
    <submittedName>
        <fullName evidence="2">Uncharacterized protein</fullName>
    </submittedName>
</protein>
<keyword evidence="1" id="KW-0472">Membrane</keyword>
<feature type="transmembrane region" description="Helical" evidence="1">
    <location>
        <begin position="21"/>
        <end position="42"/>
    </location>
</feature>
<name>A0A2T2WYH7_SULTH</name>
<keyword evidence="1" id="KW-1133">Transmembrane helix</keyword>
<sequence length="105" mass="12092">MKMRKSGLRHVQSSSRNMTSPLWWVILFIPLLANGALAFIIMRRCSDLASGHDWIGWAALLFFGIIPLGTMLMVQDALSPVKRWWRRRNLRVVAPSKKNEPESFI</sequence>
<accession>A0A2T2WYH7</accession>
<comment type="caution">
    <text evidence="2">The sequence shown here is derived from an EMBL/GenBank/DDBJ whole genome shotgun (WGS) entry which is preliminary data.</text>
</comment>
<evidence type="ECO:0000313" key="2">
    <source>
        <dbReference type="EMBL" id="PSR27282.1"/>
    </source>
</evidence>
<proteinExistence type="predicted"/>
<dbReference type="Proteomes" id="UP000242705">
    <property type="component" value="Unassembled WGS sequence"/>
</dbReference>
<evidence type="ECO:0000256" key="1">
    <source>
        <dbReference type="SAM" id="Phobius"/>
    </source>
</evidence>
<organism evidence="2 3">
    <name type="scientific">Sulfobacillus thermosulfidooxidans</name>
    <dbReference type="NCBI Taxonomy" id="28034"/>
    <lineage>
        <taxon>Bacteria</taxon>
        <taxon>Bacillati</taxon>
        <taxon>Bacillota</taxon>
        <taxon>Clostridia</taxon>
        <taxon>Eubacteriales</taxon>
        <taxon>Clostridiales Family XVII. Incertae Sedis</taxon>
        <taxon>Sulfobacillus</taxon>
    </lineage>
</organism>
<feature type="transmembrane region" description="Helical" evidence="1">
    <location>
        <begin position="54"/>
        <end position="78"/>
    </location>
</feature>
<gene>
    <name evidence="2" type="ORF">C7B47_08730</name>
</gene>
<reference evidence="2 3" key="1">
    <citation type="journal article" date="2014" name="BMC Genomics">
        <title>Comparison of environmental and isolate Sulfobacillus genomes reveals diverse carbon, sulfur, nitrogen, and hydrogen metabolisms.</title>
        <authorList>
            <person name="Justice N.B."/>
            <person name="Norman A."/>
            <person name="Brown C.T."/>
            <person name="Singh A."/>
            <person name="Thomas B.C."/>
            <person name="Banfield J.F."/>
        </authorList>
    </citation>
    <scope>NUCLEOTIDE SEQUENCE [LARGE SCALE GENOMIC DNA]</scope>
    <source>
        <strain evidence="2">AMDSBA5</strain>
    </source>
</reference>
<keyword evidence="1" id="KW-0812">Transmembrane</keyword>
<dbReference type="AlphaFoldDB" id="A0A2T2WYH7"/>
<evidence type="ECO:0000313" key="3">
    <source>
        <dbReference type="Proteomes" id="UP000242705"/>
    </source>
</evidence>
<dbReference type="EMBL" id="PXYX01000014">
    <property type="protein sequence ID" value="PSR27282.1"/>
    <property type="molecule type" value="Genomic_DNA"/>
</dbReference>